<dbReference type="GO" id="GO:0003924">
    <property type="term" value="F:GTPase activity"/>
    <property type="evidence" value="ECO:0007669"/>
    <property type="project" value="TreeGrafter"/>
</dbReference>
<evidence type="ECO:0000256" key="3">
    <source>
        <dbReference type="ARBA" id="ARBA00022768"/>
    </source>
</evidence>
<accession>A0A0V0QT48</accession>
<dbReference type="InterPro" id="IPR041095">
    <property type="entry name" value="EFG_II"/>
</dbReference>
<keyword evidence="3" id="KW-0251">Elongation factor</keyword>
<dbReference type="Gene3D" id="3.30.70.870">
    <property type="entry name" value="Elongation Factor G (Translational Gtpase), domain 3"/>
    <property type="match status" value="1"/>
</dbReference>
<protein>
    <submittedName>
        <fullName evidence="7">Translation protein, beta-barrel domain</fullName>
    </submittedName>
</protein>
<dbReference type="GO" id="GO:0043022">
    <property type="term" value="F:ribosome binding"/>
    <property type="evidence" value="ECO:0007669"/>
    <property type="project" value="TreeGrafter"/>
</dbReference>
<dbReference type="InParanoid" id="A0A0V0QT48"/>
<keyword evidence="1" id="KW-0963">Cytoplasm</keyword>
<dbReference type="InterPro" id="IPR009000">
    <property type="entry name" value="Transl_B-barrel_sf"/>
</dbReference>
<name>A0A0V0QT48_PSEPJ</name>
<dbReference type="AlphaFoldDB" id="A0A0V0QT48"/>
<sequence length="105" mass="11405">MMGNKQIQVDSVPAGNTCALQGIDDFIIKTGSIVELENSYPIKTMKYSVSPVVKVAVSPKNSADLPRLIQGLQKLTKSDNIVQYEINKDTGEITVAGSGNYFKKI</sequence>
<dbReference type="OrthoDB" id="364892at2759"/>
<evidence type="ECO:0000256" key="5">
    <source>
        <dbReference type="ARBA" id="ARBA00023134"/>
    </source>
</evidence>
<keyword evidence="4" id="KW-0648">Protein biosynthesis</keyword>
<organism evidence="7 8">
    <name type="scientific">Pseudocohnilembus persalinus</name>
    <name type="common">Ciliate</name>
    <dbReference type="NCBI Taxonomy" id="266149"/>
    <lineage>
        <taxon>Eukaryota</taxon>
        <taxon>Sar</taxon>
        <taxon>Alveolata</taxon>
        <taxon>Ciliophora</taxon>
        <taxon>Intramacronucleata</taxon>
        <taxon>Oligohymenophorea</taxon>
        <taxon>Scuticociliatia</taxon>
        <taxon>Philasterida</taxon>
        <taxon>Pseudocohnilembidae</taxon>
        <taxon>Pseudocohnilembus</taxon>
    </lineage>
</organism>
<dbReference type="SUPFAM" id="SSF54980">
    <property type="entry name" value="EF-G C-terminal domain-like"/>
    <property type="match status" value="1"/>
</dbReference>
<dbReference type="GO" id="GO:0003746">
    <property type="term" value="F:translation elongation factor activity"/>
    <property type="evidence" value="ECO:0007669"/>
    <property type="project" value="UniProtKB-KW"/>
</dbReference>
<dbReference type="GO" id="GO:0005525">
    <property type="term" value="F:GTP binding"/>
    <property type="evidence" value="ECO:0007669"/>
    <property type="project" value="UniProtKB-KW"/>
</dbReference>
<dbReference type="Proteomes" id="UP000054937">
    <property type="component" value="Unassembled WGS sequence"/>
</dbReference>
<evidence type="ECO:0000313" key="7">
    <source>
        <dbReference type="EMBL" id="KRX05146.1"/>
    </source>
</evidence>
<dbReference type="InterPro" id="IPR035647">
    <property type="entry name" value="EFG_III/V"/>
</dbReference>
<evidence type="ECO:0000259" key="6">
    <source>
        <dbReference type="Pfam" id="PF14492"/>
    </source>
</evidence>
<evidence type="ECO:0000256" key="4">
    <source>
        <dbReference type="ARBA" id="ARBA00022917"/>
    </source>
</evidence>
<dbReference type="GO" id="GO:1990904">
    <property type="term" value="C:ribonucleoprotein complex"/>
    <property type="evidence" value="ECO:0007669"/>
    <property type="project" value="TreeGrafter"/>
</dbReference>
<feature type="domain" description="Elongation Factor G" evidence="6">
    <location>
        <begin position="51"/>
        <end position="100"/>
    </location>
</feature>
<evidence type="ECO:0000313" key="8">
    <source>
        <dbReference type="Proteomes" id="UP000054937"/>
    </source>
</evidence>
<dbReference type="Pfam" id="PF14492">
    <property type="entry name" value="EFG_III"/>
    <property type="match status" value="1"/>
</dbReference>
<dbReference type="PANTHER" id="PTHR42908">
    <property type="entry name" value="TRANSLATION ELONGATION FACTOR-RELATED"/>
    <property type="match status" value="1"/>
</dbReference>
<dbReference type="PANTHER" id="PTHR42908:SF10">
    <property type="entry name" value="EUKARYOTIC TRANSLATION ELONGATION FACTOR 2"/>
    <property type="match status" value="1"/>
</dbReference>
<dbReference type="FunFam" id="3.30.70.870:FF:000002">
    <property type="entry name" value="Translation elongation factor 2"/>
    <property type="match status" value="1"/>
</dbReference>
<dbReference type="SUPFAM" id="SSF50447">
    <property type="entry name" value="Translation proteins"/>
    <property type="match status" value="1"/>
</dbReference>
<proteinExistence type="predicted"/>
<comment type="caution">
    <text evidence="7">The sequence shown here is derived from an EMBL/GenBank/DDBJ whole genome shotgun (WGS) entry which is preliminary data.</text>
</comment>
<keyword evidence="8" id="KW-1185">Reference proteome</keyword>
<dbReference type="EMBL" id="LDAU01000110">
    <property type="protein sequence ID" value="KRX05146.1"/>
    <property type="molecule type" value="Genomic_DNA"/>
</dbReference>
<dbReference type="Gene3D" id="2.40.30.10">
    <property type="entry name" value="Translation factors"/>
    <property type="match status" value="1"/>
</dbReference>
<dbReference type="GO" id="GO:0005829">
    <property type="term" value="C:cytosol"/>
    <property type="evidence" value="ECO:0007669"/>
    <property type="project" value="TreeGrafter"/>
</dbReference>
<evidence type="ECO:0000256" key="2">
    <source>
        <dbReference type="ARBA" id="ARBA00022741"/>
    </source>
</evidence>
<reference evidence="7 8" key="1">
    <citation type="journal article" date="2015" name="Sci. Rep.">
        <title>Genome of the facultative scuticociliatosis pathogen Pseudocohnilembus persalinus provides insight into its virulence through horizontal gene transfer.</title>
        <authorList>
            <person name="Xiong J."/>
            <person name="Wang G."/>
            <person name="Cheng J."/>
            <person name="Tian M."/>
            <person name="Pan X."/>
            <person name="Warren A."/>
            <person name="Jiang C."/>
            <person name="Yuan D."/>
            <person name="Miao W."/>
        </authorList>
    </citation>
    <scope>NUCLEOTIDE SEQUENCE [LARGE SCALE GENOMIC DNA]</scope>
    <source>
        <strain evidence="7">36N120E</strain>
    </source>
</reference>
<evidence type="ECO:0000256" key="1">
    <source>
        <dbReference type="ARBA" id="ARBA00022490"/>
    </source>
</evidence>
<keyword evidence="2" id="KW-0547">Nucleotide-binding</keyword>
<gene>
    <name evidence="7" type="ORF">PPERSA_06780</name>
</gene>
<keyword evidence="5" id="KW-0342">GTP-binding</keyword>